<evidence type="ECO:0000313" key="8">
    <source>
        <dbReference type="Proteomes" id="UP000320333"/>
    </source>
</evidence>
<dbReference type="AlphaFoldDB" id="A0A507EL39"/>
<feature type="domain" description="Suppressor of forked" evidence="6">
    <location>
        <begin position="22"/>
        <end position="641"/>
    </location>
</feature>
<comment type="caution">
    <text evidence="7">The sequence shown here is derived from an EMBL/GenBank/DDBJ whole genome shotgun (WGS) entry which is preliminary data.</text>
</comment>
<keyword evidence="8" id="KW-1185">Reference proteome</keyword>
<feature type="region of interest" description="Disordered" evidence="5">
    <location>
        <begin position="424"/>
        <end position="451"/>
    </location>
</feature>
<dbReference type="GO" id="GO:0003729">
    <property type="term" value="F:mRNA binding"/>
    <property type="evidence" value="ECO:0007669"/>
    <property type="project" value="TreeGrafter"/>
</dbReference>
<dbReference type="GO" id="GO:0031124">
    <property type="term" value="P:mRNA 3'-end processing"/>
    <property type="evidence" value="ECO:0007669"/>
    <property type="project" value="InterPro"/>
</dbReference>
<sequence length="873" mass="99134">MSAWVSVLDAAPATQAPAPDTDKLQQLKAQTHIDKWDASVWRAYVDESMKRADDSGDCNDARQAIEEYVAVFPSVTRIWVEFIAFETRMRAYDKLEALFTRCLRAVVAVPVWEKYLDYIKSVHSNAPVDRKEEARKTILKAFELVLSNVGLDRESGHIWLDYLKYIKNLDGLNSFELQQMMDLQRKVFHKALSIPLTNIEAIWKEYDAFENSLNKLTVPISPISPLPGRTRSAKKLLSERSALYMTARTAYREMKIITAVIDAASKTWMPTPTTWSEADQEVASLRAWKKYISWEKTNPLRLEDPSIVSARVMYAYKSALLMMRFFPELWYDAARYLIELGKLDEAAALLQQAVEALPRSLLLSFALAELEESRKREFSEISKVFDNLLTNLESWVVEVNQKYDAERDTLMALLRGGSDAAASSVVATGNSAEWDGERREEEREKEKERNQEIETKVEVARKRKIGKVKQAWSLVWVVYMRVARRSENVKAARNLFKQAKKSELCTYHVYVASALMEYYSSKDVGIACRIFEAGMKVFAEDNASPEFVLEYLSFLIQMNDENNARALFERALTVLQPEQARDIWSKFLSNEVNHGELANVLKLESRMKEAFSKDVDTPLAVRSMADRWAFLDIDFIGQEELGLSGHSAIARSSKMGGATAVRSGNIDLSSFSRPTNLDPVHSENIVTPELNKWTAYKPEAPDKVTPEKVLPFIPPNEVHKELQQMKQKQPMPQSQVQILQQREQQQQQAKEQEHPSSAPATMLVAECIAQLLDRLPPASSYNGPILPLSDILDGLRRLPLPVPVGQSRMVPISLQDKQIMNPGHSTANVFIQEFDQGGSFRGRGRGRGRFGIAPASKRKGGYGSDEDQRFRKR</sequence>
<evidence type="ECO:0000256" key="2">
    <source>
        <dbReference type="ARBA" id="ARBA00022737"/>
    </source>
</evidence>
<dbReference type="Proteomes" id="UP000320333">
    <property type="component" value="Unassembled WGS sequence"/>
</dbReference>
<evidence type="ECO:0000256" key="1">
    <source>
        <dbReference type="ARBA" id="ARBA00004123"/>
    </source>
</evidence>
<keyword evidence="3" id="KW-0539">Nucleus</keyword>
<keyword evidence="4" id="KW-0802">TPR repeat</keyword>
<dbReference type="InterPro" id="IPR008847">
    <property type="entry name" value="Suf"/>
</dbReference>
<reference evidence="7 8" key="1">
    <citation type="journal article" date="2019" name="Sci. Rep.">
        <title>Comparative genomics of chytrid fungi reveal insights into the obligate biotrophic and pathogenic lifestyle of Synchytrium endobioticum.</title>
        <authorList>
            <person name="van de Vossenberg B.T.L.H."/>
            <person name="Warris S."/>
            <person name="Nguyen H.D.T."/>
            <person name="van Gent-Pelzer M.P.E."/>
            <person name="Joly D.L."/>
            <person name="van de Geest H.C."/>
            <person name="Bonants P.J.M."/>
            <person name="Smith D.S."/>
            <person name="Levesque C.A."/>
            <person name="van der Lee T.A.J."/>
        </authorList>
    </citation>
    <scope>NUCLEOTIDE SEQUENCE [LARGE SCALE GENOMIC DNA]</scope>
    <source>
        <strain evidence="7 8">CBS 675.73</strain>
    </source>
</reference>
<dbReference type="Gene3D" id="1.25.40.10">
    <property type="entry name" value="Tetratricopeptide repeat domain"/>
    <property type="match status" value="1"/>
</dbReference>
<evidence type="ECO:0000256" key="3">
    <source>
        <dbReference type="ARBA" id="ARBA00023242"/>
    </source>
</evidence>
<protein>
    <recommendedName>
        <fullName evidence="6">Suppressor of forked domain-containing protein</fullName>
    </recommendedName>
</protein>
<dbReference type="SUPFAM" id="SSF48452">
    <property type="entry name" value="TPR-like"/>
    <property type="match status" value="2"/>
</dbReference>
<dbReference type="PANTHER" id="PTHR19980">
    <property type="entry name" value="RNA CLEAVAGE STIMULATION FACTOR"/>
    <property type="match status" value="1"/>
</dbReference>
<proteinExistence type="predicted"/>
<evidence type="ECO:0000256" key="4">
    <source>
        <dbReference type="PROSITE-ProRule" id="PRU00339"/>
    </source>
</evidence>
<feature type="compositionally biased region" description="Basic and acidic residues" evidence="5">
    <location>
        <begin position="435"/>
        <end position="451"/>
    </location>
</feature>
<dbReference type="Pfam" id="PF05843">
    <property type="entry name" value="Suf"/>
    <property type="match status" value="1"/>
</dbReference>
<dbReference type="PANTHER" id="PTHR19980:SF0">
    <property type="entry name" value="CLEAVAGE STIMULATION FACTOR SUBUNIT 3"/>
    <property type="match status" value="1"/>
</dbReference>
<accession>A0A507EL39</accession>
<dbReference type="SMART" id="SM00386">
    <property type="entry name" value="HAT"/>
    <property type="match status" value="8"/>
</dbReference>
<dbReference type="InterPro" id="IPR019734">
    <property type="entry name" value="TPR_rpt"/>
</dbReference>
<evidence type="ECO:0000313" key="7">
    <source>
        <dbReference type="EMBL" id="TPX64574.1"/>
    </source>
</evidence>
<feature type="region of interest" description="Disordered" evidence="5">
    <location>
        <begin position="720"/>
        <end position="758"/>
    </location>
</feature>
<feature type="region of interest" description="Disordered" evidence="5">
    <location>
        <begin position="838"/>
        <end position="873"/>
    </location>
</feature>
<dbReference type="OrthoDB" id="26282at2759"/>
<feature type="compositionally biased region" description="Low complexity" evidence="5">
    <location>
        <begin position="724"/>
        <end position="749"/>
    </location>
</feature>
<evidence type="ECO:0000259" key="6">
    <source>
        <dbReference type="Pfam" id="PF05843"/>
    </source>
</evidence>
<feature type="repeat" description="TPR" evidence="4">
    <location>
        <begin position="327"/>
        <end position="360"/>
    </location>
</feature>
<dbReference type="EMBL" id="QEAP01000540">
    <property type="protein sequence ID" value="TPX64574.1"/>
    <property type="molecule type" value="Genomic_DNA"/>
</dbReference>
<dbReference type="InterPro" id="IPR003107">
    <property type="entry name" value="HAT"/>
</dbReference>
<dbReference type="STRING" id="246404.A0A507EL39"/>
<keyword evidence="2" id="KW-0677">Repeat</keyword>
<dbReference type="InterPro" id="IPR045243">
    <property type="entry name" value="Rna14-like"/>
</dbReference>
<comment type="subcellular location">
    <subcellularLocation>
        <location evidence="1">Nucleus</location>
    </subcellularLocation>
</comment>
<gene>
    <name evidence="7" type="ORF">CcCBS67573_g08380</name>
</gene>
<dbReference type="PROSITE" id="PS50005">
    <property type="entry name" value="TPR"/>
    <property type="match status" value="1"/>
</dbReference>
<organism evidence="7 8">
    <name type="scientific">Chytriomyces confervae</name>
    <dbReference type="NCBI Taxonomy" id="246404"/>
    <lineage>
        <taxon>Eukaryota</taxon>
        <taxon>Fungi</taxon>
        <taxon>Fungi incertae sedis</taxon>
        <taxon>Chytridiomycota</taxon>
        <taxon>Chytridiomycota incertae sedis</taxon>
        <taxon>Chytridiomycetes</taxon>
        <taxon>Chytridiales</taxon>
        <taxon>Chytriomycetaceae</taxon>
        <taxon>Chytriomyces</taxon>
    </lineage>
</organism>
<name>A0A507EL39_9FUNG</name>
<evidence type="ECO:0000256" key="5">
    <source>
        <dbReference type="SAM" id="MobiDB-lite"/>
    </source>
</evidence>
<dbReference type="InterPro" id="IPR011990">
    <property type="entry name" value="TPR-like_helical_dom_sf"/>
</dbReference>
<dbReference type="GO" id="GO:0005634">
    <property type="term" value="C:nucleus"/>
    <property type="evidence" value="ECO:0007669"/>
    <property type="project" value="UniProtKB-SubCell"/>
</dbReference>